<accession>A0ACB7PN33</accession>
<gene>
    <name evidence="1" type="ORF">F5144DRAFT_588117</name>
</gene>
<dbReference type="EMBL" id="JAGIZQ010000001">
    <property type="protein sequence ID" value="KAH6649393.1"/>
    <property type="molecule type" value="Genomic_DNA"/>
</dbReference>
<name>A0ACB7PN33_9PEZI</name>
<proteinExistence type="predicted"/>
<comment type="caution">
    <text evidence="1">The sequence shown here is derived from an EMBL/GenBank/DDBJ whole genome shotgun (WGS) entry which is preliminary data.</text>
</comment>
<dbReference type="Proteomes" id="UP000724584">
    <property type="component" value="Unassembled WGS sequence"/>
</dbReference>
<organism evidence="1 2">
    <name type="scientific">Chaetomium tenue</name>
    <dbReference type="NCBI Taxonomy" id="1854479"/>
    <lineage>
        <taxon>Eukaryota</taxon>
        <taxon>Fungi</taxon>
        <taxon>Dikarya</taxon>
        <taxon>Ascomycota</taxon>
        <taxon>Pezizomycotina</taxon>
        <taxon>Sordariomycetes</taxon>
        <taxon>Sordariomycetidae</taxon>
        <taxon>Sordariales</taxon>
        <taxon>Chaetomiaceae</taxon>
        <taxon>Chaetomium</taxon>
    </lineage>
</organism>
<evidence type="ECO:0000313" key="2">
    <source>
        <dbReference type="Proteomes" id="UP000724584"/>
    </source>
</evidence>
<reference evidence="1 2" key="1">
    <citation type="journal article" date="2021" name="Nat. Commun.">
        <title>Genetic determinants of endophytism in the Arabidopsis root mycobiome.</title>
        <authorList>
            <person name="Mesny F."/>
            <person name="Miyauchi S."/>
            <person name="Thiergart T."/>
            <person name="Pickel B."/>
            <person name="Atanasova L."/>
            <person name="Karlsson M."/>
            <person name="Huettel B."/>
            <person name="Barry K.W."/>
            <person name="Haridas S."/>
            <person name="Chen C."/>
            <person name="Bauer D."/>
            <person name="Andreopoulos W."/>
            <person name="Pangilinan J."/>
            <person name="LaButti K."/>
            <person name="Riley R."/>
            <person name="Lipzen A."/>
            <person name="Clum A."/>
            <person name="Drula E."/>
            <person name="Henrissat B."/>
            <person name="Kohler A."/>
            <person name="Grigoriev I.V."/>
            <person name="Martin F.M."/>
            <person name="Hacquard S."/>
        </authorList>
    </citation>
    <scope>NUCLEOTIDE SEQUENCE [LARGE SCALE GENOMIC DNA]</scope>
    <source>
        <strain evidence="1 2">MPI-SDFR-AT-0079</strain>
    </source>
</reference>
<protein>
    <submittedName>
        <fullName evidence="1">Uncharacterized protein</fullName>
    </submittedName>
</protein>
<evidence type="ECO:0000313" key="1">
    <source>
        <dbReference type="EMBL" id="KAH6649393.1"/>
    </source>
</evidence>
<sequence length="169" mass="18844">MTSEALDPGAAYGCLAFDVFLMLEAAYAALAEPYVNYPGLDGLVDEASPLDDPGLYGSCEGDWSRALLRVPELCDTVRFSLDEEYVENERWIAEEAEDELDRLSMTVAATIFEVDAEALEDGWLKLLWLDCHGECLWHNRVRSGDILEFTGAREALNRGVEKGARLNFD</sequence>
<keyword evidence="2" id="KW-1185">Reference proteome</keyword>